<feature type="domain" description="CTCK" evidence="3">
    <location>
        <begin position="619"/>
        <end position="718"/>
    </location>
</feature>
<dbReference type="CTD" id="20212662"/>
<evidence type="ECO:0000313" key="7">
    <source>
        <dbReference type="Proteomes" id="UP000015101"/>
    </source>
</evidence>
<dbReference type="Proteomes" id="UP000015101">
    <property type="component" value="Unassembled WGS sequence"/>
</dbReference>
<proteinExistence type="predicted"/>
<reference evidence="5 7" key="2">
    <citation type="journal article" date="2013" name="Nature">
        <title>Insights into bilaterian evolution from three spiralian genomes.</title>
        <authorList>
            <person name="Simakov O."/>
            <person name="Marletaz F."/>
            <person name="Cho S.J."/>
            <person name="Edsinger-Gonzales E."/>
            <person name="Havlak P."/>
            <person name="Hellsten U."/>
            <person name="Kuo D.H."/>
            <person name="Larsson T."/>
            <person name="Lv J."/>
            <person name="Arendt D."/>
            <person name="Savage R."/>
            <person name="Osoegawa K."/>
            <person name="de Jong P."/>
            <person name="Grimwood J."/>
            <person name="Chapman J.A."/>
            <person name="Shapiro H."/>
            <person name="Aerts A."/>
            <person name="Otillar R.P."/>
            <person name="Terry A.Y."/>
            <person name="Boore J.L."/>
            <person name="Grigoriev I.V."/>
            <person name="Lindberg D.R."/>
            <person name="Seaver E.C."/>
            <person name="Weisblat D.A."/>
            <person name="Putnam N.H."/>
            <person name="Rokhsar D.S."/>
        </authorList>
    </citation>
    <scope>NUCLEOTIDE SEQUENCE</scope>
</reference>
<dbReference type="PROSITE" id="PS01225">
    <property type="entry name" value="CTCK_2"/>
    <property type="match status" value="1"/>
</dbReference>
<dbReference type="PROSITE" id="PS51178">
    <property type="entry name" value="PASTA"/>
    <property type="match status" value="1"/>
</dbReference>
<comment type="caution">
    <text evidence="2">Lacks conserved residue(s) required for the propagation of feature annotation.</text>
</comment>
<name>T1FV16_HELRO</name>
<dbReference type="OrthoDB" id="6097666at2759"/>
<evidence type="ECO:0008006" key="8">
    <source>
        <dbReference type="Google" id="ProtNLM"/>
    </source>
</evidence>
<dbReference type="EMBL" id="AMQM01006708">
    <property type="status" value="NOT_ANNOTATED_CDS"/>
    <property type="molecule type" value="Genomic_DNA"/>
</dbReference>
<dbReference type="EnsemblMetazoa" id="HelroT193489">
    <property type="protein sequence ID" value="HelroP193489"/>
    <property type="gene ID" value="HelroG193489"/>
</dbReference>
<dbReference type="AlphaFoldDB" id="T1FV16"/>
<dbReference type="InterPro" id="IPR006207">
    <property type="entry name" value="Cys_knot_C"/>
</dbReference>
<dbReference type="Gene3D" id="2.10.90.10">
    <property type="entry name" value="Cystine-knot cytokines"/>
    <property type="match status" value="1"/>
</dbReference>
<dbReference type="HOGENOM" id="CLU_380492_0_0_1"/>
<evidence type="ECO:0000259" key="3">
    <source>
        <dbReference type="PROSITE" id="PS01225"/>
    </source>
</evidence>
<reference evidence="6" key="3">
    <citation type="submission" date="2015-06" db="UniProtKB">
        <authorList>
            <consortium name="EnsemblMetazoa"/>
        </authorList>
    </citation>
    <scope>IDENTIFICATION</scope>
</reference>
<keyword evidence="7" id="KW-1185">Reference proteome</keyword>
<dbReference type="RefSeq" id="XP_009026129.1">
    <property type="nucleotide sequence ID" value="XM_009027881.1"/>
</dbReference>
<evidence type="ECO:0000259" key="4">
    <source>
        <dbReference type="PROSITE" id="PS51178"/>
    </source>
</evidence>
<dbReference type="KEGG" id="hro:HELRODRAFT_193489"/>
<evidence type="ECO:0000256" key="2">
    <source>
        <dbReference type="PROSITE-ProRule" id="PRU00039"/>
    </source>
</evidence>
<evidence type="ECO:0000313" key="5">
    <source>
        <dbReference type="EMBL" id="ESN95837.1"/>
    </source>
</evidence>
<evidence type="ECO:0000313" key="6">
    <source>
        <dbReference type="EnsemblMetazoa" id="HelroP193489"/>
    </source>
</evidence>
<dbReference type="InterPro" id="IPR005543">
    <property type="entry name" value="PASTA_dom"/>
</dbReference>
<dbReference type="EMBL" id="KB097502">
    <property type="protein sequence ID" value="ESN95837.1"/>
    <property type="molecule type" value="Genomic_DNA"/>
</dbReference>
<organism evidence="6 7">
    <name type="scientific">Helobdella robusta</name>
    <name type="common">Californian leech</name>
    <dbReference type="NCBI Taxonomy" id="6412"/>
    <lineage>
        <taxon>Eukaryota</taxon>
        <taxon>Metazoa</taxon>
        <taxon>Spiralia</taxon>
        <taxon>Lophotrochozoa</taxon>
        <taxon>Annelida</taxon>
        <taxon>Clitellata</taxon>
        <taxon>Hirudinea</taxon>
        <taxon>Rhynchobdellida</taxon>
        <taxon>Glossiphoniidae</taxon>
        <taxon>Helobdella</taxon>
    </lineage>
</organism>
<gene>
    <name evidence="6" type="primary">20212662</name>
    <name evidence="5" type="ORF">HELRODRAFT_193489</name>
</gene>
<dbReference type="InterPro" id="IPR029034">
    <property type="entry name" value="Cystine-knot_cytokine"/>
</dbReference>
<dbReference type="GeneID" id="20212662"/>
<reference evidence="7" key="1">
    <citation type="submission" date="2012-12" db="EMBL/GenBank/DDBJ databases">
        <authorList>
            <person name="Hellsten U."/>
            <person name="Grimwood J."/>
            <person name="Chapman J.A."/>
            <person name="Shapiro H."/>
            <person name="Aerts A."/>
            <person name="Otillar R.P."/>
            <person name="Terry A.Y."/>
            <person name="Boore J.L."/>
            <person name="Simakov O."/>
            <person name="Marletaz F."/>
            <person name="Cho S.-J."/>
            <person name="Edsinger-Gonzales E."/>
            <person name="Havlak P."/>
            <person name="Kuo D.-H."/>
            <person name="Larsson T."/>
            <person name="Lv J."/>
            <person name="Arendt D."/>
            <person name="Savage R."/>
            <person name="Osoegawa K."/>
            <person name="de Jong P."/>
            <person name="Lindberg D.R."/>
            <person name="Seaver E.C."/>
            <person name="Weisblat D.A."/>
            <person name="Putnam N.H."/>
            <person name="Grigoriev I.V."/>
            <person name="Rokhsar D.S."/>
        </authorList>
    </citation>
    <scope>NUCLEOTIDE SEQUENCE</scope>
</reference>
<dbReference type="InParanoid" id="T1FV16"/>
<protein>
    <recommendedName>
        <fullName evidence="8">CTCK domain-containing protein</fullName>
    </recommendedName>
</protein>
<keyword evidence="1" id="KW-1015">Disulfide bond</keyword>
<evidence type="ECO:0000256" key="1">
    <source>
        <dbReference type="ARBA" id="ARBA00023157"/>
    </source>
</evidence>
<sequence>MMADQAVTYNTNIDLLDGSSKNTFVFPSDKGIPQIEFIAEKSKFVQKIVFSSKNIKSVNIVYKTPNGDTVEKIESVLQGDGNLNVNSGYSNVGTITLDLTAKNSNENLKIENLEIFTCLEGTTIPASTTQHPVTTQKPKSSTTVSQCSVNNLMDERAVQTSTTPTAAYDESEHEYVFPIESDVNVIKITASNPKTVMRINFHSENIIDIIIIFYDANNGEIWTDVKSPNSDGYFDYITNFPNVKTIELTASTRTNQQVKIEDLQIMTCAEAVTTLAIPTTTRVVATSPTTSYTPGLVIEQSTLQGSTSVKVSSKTTLIPRLTTLPIISVATKTTICKVTNALESTSTTYISDPSLASNDLRKIIFDGVAVAAIEFNLSTLQQLMNVEIGTLTNVASIKILVYLPGTNEPANQFYSQVATSSIDVSTPSSGNRVKIEFSSIDSTKQITVDDLSIWSCGILVTTVGETTTSKVTTGSVASTPKFCQVKTLPEISAFISNGAVGYIEKDGEHGATSDQEYVFIGDSIDKNSQVIVNRCYQCTCDDNNEFTCTLKNSTSNEETCLVSYCDASGNEVVYNRSSACQCGPGEVTFGQYPDCCSCAGVGTTAETRGTTLPTPIETCSVEQKYVNLSIPLKDGSVCTSNEAISLSSCRGSCGDSFDESAIYFEESSEGDDPIVHHGLCKCCRGLTGEWKLFDVNCASESKRVKIYQYTSCGCQECVAGTYTSGLPF</sequence>
<feature type="domain" description="PASTA" evidence="4">
    <location>
        <begin position="254"/>
        <end position="323"/>
    </location>
</feature>
<accession>T1FV16</accession>